<dbReference type="Gene3D" id="1.10.443.10">
    <property type="entry name" value="Intergrase catalytic core"/>
    <property type="match status" value="1"/>
</dbReference>
<protein>
    <recommendedName>
        <fullName evidence="4">Tyr recombinase domain-containing protein</fullName>
    </recommendedName>
</protein>
<evidence type="ECO:0000256" key="1">
    <source>
        <dbReference type="ARBA" id="ARBA00023172"/>
    </source>
</evidence>
<reference evidence="2" key="1">
    <citation type="submission" date="2023-10" db="EMBL/GenBank/DDBJ databases">
        <authorList>
            <person name="Chen Y."/>
            <person name="Shah S."/>
            <person name="Dougan E. K."/>
            <person name="Thang M."/>
            <person name="Chan C."/>
        </authorList>
    </citation>
    <scope>NUCLEOTIDE SEQUENCE [LARGE SCALE GENOMIC DNA]</scope>
</reference>
<dbReference type="SUPFAM" id="SSF56349">
    <property type="entry name" value="DNA breaking-rejoining enzymes"/>
    <property type="match status" value="1"/>
</dbReference>
<keyword evidence="3" id="KW-1185">Reference proteome</keyword>
<accession>A0ABN9UY99</accession>
<dbReference type="Proteomes" id="UP001189429">
    <property type="component" value="Unassembled WGS sequence"/>
</dbReference>
<sequence length="187" mass="20308">MLIRAAEEEGDIEQAALIAVSRLLLLRAPSEAIPLQIHGGRSAVSCAAGEVVVVLNKRKHLRAPTTLRRMCCRASSGRLLCAYQWMKKALAVAATEKRKSMFTKTRGQFVNDFRRHATAAGIPDGGSLGTHCLRRGVARDILDAGGSLSVLLLAGDWRSAAFVRYLRTSQLEDAANSRLVIDHSDSE</sequence>
<dbReference type="EMBL" id="CAUYUJ010016431">
    <property type="protein sequence ID" value="CAK0865252.1"/>
    <property type="molecule type" value="Genomic_DNA"/>
</dbReference>
<name>A0ABN9UY99_9DINO</name>
<evidence type="ECO:0008006" key="4">
    <source>
        <dbReference type="Google" id="ProtNLM"/>
    </source>
</evidence>
<dbReference type="InterPro" id="IPR013762">
    <property type="entry name" value="Integrase-like_cat_sf"/>
</dbReference>
<evidence type="ECO:0000313" key="2">
    <source>
        <dbReference type="EMBL" id="CAK0865252.1"/>
    </source>
</evidence>
<dbReference type="InterPro" id="IPR011010">
    <property type="entry name" value="DNA_brk_join_enz"/>
</dbReference>
<comment type="caution">
    <text evidence="2">The sequence shown here is derived from an EMBL/GenBank/DDBJ whole genome shotgun (WGS) entry which is preliminary data.</text>
</comment>
<evidence type="ECO:0000313" key="3">
    <source>
        <dbReference type="Proteomes" id="UP001189429"/>
    </source>
</evidence>
<organism evidence="2 3">
    <name type="scientific">Prorocentrum cordatum</name>
    <dbReference type="NCBI Taxonomy" id="2364126"/>
    <lineage>
        <taxon>Eukaryota</taxon>
        <taxon>Sar</taxon>
        <taxon>Alveolata</taxon>
        <taxon>Dinophyceae</taxon>
        <taxon>Prorocentrales</taxon>
        <taxon>Prorocentraceae</taxon>
        <taxon>Prorocentrum</taxon>
    </lineage>
</organism>
<gene>
    <name evidence="2" type="ORF">PCOR1329_LOCUS52830</name>
</gene>
<keyword evidence="1" id="KW-0233">DNA recombination</keyword>
<proteinExistence type="predicted"/>